<reference evidence="2" key="1">
    <citation type="submission" date="2021-04" db="EMBL/GenBank/DDBJ databases">
        <title>Oceanospirillales bacteria with DddD are important DMSP degraders in coastal seawater.</title>
        <authorList>
            <person name="Liu J."/>
        </authorList>
    </citation>
    <scope>NUCLEOTIDE SEQUENCE</scope>
    <source>
        <strain evidence="2">GY6</strain>
    </source>
</reference>
<keyword evidence="3" id="KW-1185">Reference proteome</keyword>
<feature type="transmembrane region" description="Helical" evidence="1">
    <location>
        <begin position="45"/>
        <end position="68"/>
    </location>
</feature>
<protein>
    <submittedName>
        <fullName evidence="2">Uncharacterized protein</fullName>
    </submittedName>
</protein>
<feature type="transmembrane region" description="Helical" evidence="1">
    <location>
        <begin position="104"/>
        <end position="130"/>
    </location>
</feature>
<keyword evidence="1" id="KW-0472">Membrane</keyword>
<proteinExistence type="predicted"/>
<accession>A0ABY5GTK5</accession>
<evidence type="ECO:0000313" key="2">
    <source>
        <dbReference type="EMBL" id="UTW03099.1"/>
    </source>
</evidence>
<keyword evidence="1" id="KW-0812">Transmembrane</keyword>
<evidence type="ECO:0000313" key="3">
    <source>
        <dbReference type="Proteomes" id="UP001059950"/>
    </source>
</evidence>
<gene>
    <name evidence="2" type="ORF">KDX31_17500</name>
</gene>
<sequence length="177" mass="19905">MISELKGVTIRQSFIFLFVFLGSVSPGALIIFHFDRDLFIDLDSIKLIILSLAITLPVVLLNLFVASVHSDSYDLKDKMNDINKQKADEDEETDLKQERDQVQLVQLIVSFWLSAVILYFSLGLACWSGASVKQFLIYVVGGQGLAYLMTFGAYLSSMRKRKKIASLEGNSLPKMEE</sequence>
<evidence type="ECO:0000256" key="1">
    <source>
        <dbReference type="SAM" id="Phobius"/>
    </source>
</evidence>
<feature type="transmembrane region" description="Helical" evidence="1">
    <location>
        <begin position="12"/>
        <end position="33"/>
    </location>
</feature>
<organism evidence="2 3">
    <name type="scientific">Amphritea atlantica</name>
    <dbReference type="NCBI Taxonomy" id="355243"/>
    <lineage>
        <taxon>Bacteria</taxon>
        <taxon>Pseudomonadati</taxon>
        <taxon>Pseudomonadota</taxon>
        <taxon>Gammaproteobacteria</taxon>
        <taxon>Oceanospirillales</taxon>
        <taxon>Oceanospirillaceae</taxon>
        <taxon>Amphritea</taxon>
    </lineage>
</organism>
<dbReference type="Proteomes" id="UP001059950">
    <property type="component" value="Chromosome"/>
</dbReference>
<feature type="transmembrane region" description="Helical" evidence="1">
    <location>
        <begin position="136"/>
        <end position="155"/>
    </location>
</feature>
<name>A0ABY5GTK5_9GAMM</name>
<keyword evidence="1" id="KW-1133">Transmembrane helix</keyword>
<dbReference type="EMBL" id="CP073344">
    <property type="protein sequence ID" value="UTW03099.1"/>
    <property type="molecule type" value="Genomic_DNA"/>
</dbReference>